<dbReference type="InterPro" id="IPR049567">
    <property type="entry name" value="WDR59-like"/>
</dbReference>
<keyword evidence="3 6" id="KW-0853">WD repeat</keyword>
<dbReference type="PROSITE" id="PS50082">
    <property type="entry name" value="WD_REPEATS_2"/>
    <property type="match status" value="2"/>
</dbReference>
<evidence type="ECO:0000256" key="5">
    <source>
        <dbReference type="ARBA" id="ARBA00038452"/>
    </source>
</evidence>
<dbReference type="Pfam" id="PF05773">
    <property type="entry name" value="RWD"/>
    <property type="match status" value="1"/>
</dbReference>
<dbReference type="GO" id="GO:1904263">
    <property type="term" value="P:positive regulation of TORC1 signaling"/>
    <property type="evidence" value="ECO:0007669"/>
    <property type="project" value="TreeGrafter"/>
</dbReference>
<keyword evidence="2" id="KW-0926">Vacuole</keyword>
<evidence type="ECO:0000313" key="10">
    <source>
        <dbReference type="Proteomes" id="UP000186136"/>
    </source>
</evidence>
<dbReference type="Pfam" id="PF00400">
    <property type="entry name" value="WD40"/>
    <property type="match status" value="2"/>
</dbReference>
<dbReference type="Proteomes" id="UP000186136">
    <property type="component" value="Unassembled WGS sequence"/>
</dbReference>
<gene>
    <name evidence="9" type="ORF">PMKS-000245</name>
</gene>
<comment type="similarity">
    <text evidence="5">Belongs to the WD repeat WDR59 family.</text>
</comment>
<dbReference type="PANTHER" id="PTHR46170:SF1">
    <property type="entry name" value="GATOR COMPLEX PROTEIN WDR59"/>
    <property type="match status" value="1"/>
</dbReference>
<feature type="repeat" description="WD" evidence="6">
    <location>
        <begin position="109"/>
        <end position="144"/>
    </location>
</feature>
<dbReference type="PANTHER" id="PTHR46170">
    <property type="entry name" value="GATOR COMPLEX PROTEIN WDR59"/>
    <property type="match status" value="1"/>
</dbReference>
<dbReference type="PROSITE" id="PS50294">
    <property type="entry name" value="WD_REPEATS_REGION"/>
    <property type="match status" value="1"/>
</dbReference>
<evidence type="ECO:0000256" key="6">
    <source>
        <dbReference type="PROSITE-ProRule" id="PRU00221"/>
    </source>
</evidence>
<dbReference type="SMART" id="SM00591">
    <property type="entry name" value="RWD"/>
    <property type="match status" value="1"/>
</dbReference>
<dbReference type="InterPro" id="IPR036322">
    <property type="entry name" value="WD40_repeat_dom_sf"/>
</dbReference>
<dbReference type="OrthoDB" id="311712at2759"/>
<reference evidence="9 10" key="1">
    <citation type="submission" date="2016-08" db="EMBL/GenBank/DDBJ databases">
        <title>Whole genome shotgun sequence of Pichia membranifaciens KS47-1.</title>
        <authorList>
            <person name="Konishi M."/>
            <person name="Ishida M."/>
            <person name="Arakawa T."/>
            <person name="Kato Y."/>
            <person name="Horiuchi J."/>
        </authorList>
    </citation>
    <scope>NUCLEOTIDE SEQUENCE [LARGE SCALE GENOMIC DNA]</scope>
    <source>
        <strain evidence="9 10">KS47-1</strain>
    </source>
</reference>
<evidence type="ECO:0000256" key="1">
    <source>
        <dbReference type="ARBA" id="ARBA00004116"/>
    </source>
</evidence>
<name>A0A1Q2YB82_9ASCO</name>
<dbReference type="InterPro" id="IPR049566">
    <property type="entry name" value="WDR59_RTC1-like_RING_Znf"/>
</dbReference>
<dbReference type="Pfam" id="PF17120">
    <property type="entry name" value="zf-RING_16"/>
    <property type="match status" value="1"/>
</dbReference>
<dbReference type="Gene3D" id="2.130.10.10">
    <property type="entry name" value="YVTN repeat-like/Quinoprotein amine dehydrogenase"/>
    <property type="match status" value="1"/>
</dbReference>
<dbReference type="SMART" id="SM00320">
    <property type="entry name" value="WD40"/>
    <property type="match status" value="5"/>
</dbReference>
<accession>A0A1Q2YB82</accession>
<feature type="region of interest" description="Disordered" evidence="7">
    <location>
        <begin position="576"/>
        <end position="632"/>
    </location>
</feature>
<protein>
    <recommendedName>
        <fullName evidence="8">RWD domain-containing protein</fullName>
    </recommendedName>
</protein>
<dbReference type="EMBL" id="BDGI01000008">
    <property type="protein sequence ID" value="GAV26789.1"/>
    <property type="molecule type" value="Genomic_DNA"/>
</dbReference>
<dbReference type="GO" id="GO:0034198">
    <property type="term" value="P:cellular response to amino acid starvation"/>
    <property type="evidence" value="ECO:0007669"/>
    <property type="project" value="TreeGrafter"/>
</dbReference>
<feature type="region of interest" description="Disordered" evidence="7">
    <location>
        <begin position="752"/>
        <end position="776"/>
    </location>
</feature>
<evidence type="ECO:0000256" key="3">
    <source>
        <dbReference type="ARBA" id="ARBA00022574"/>
    </source>
</evidence>
<dbReference type="InterPro" id="IPR006575">
    <property type="entry name" value="RWD_dom"/>
</dbReference>
<evidence type="ECO:0000256" key="7">
    <source>
        <dbReference type="SAM" id="MobiDB-lite"/>
    </source>
</evidence>
<dbReference type="GO" id="GO:0005774">
    <property type="term" value="C:vacuolar membrane"/>
    <property type="evidence" value="ECO:0007669"/>
    <property type="project" value="TreeGrafter"/>
</dbReference>
<dbReference type="GO" id="GO:0035591">
    <property type="term" value="F:signaling adaptor activity"/>
    <property type="evidence" value="ECO:0007669"/>
    <property type="project" value="TreeGrafter"/>
</dbReference>
<comment type="caution">
    <text evidence="9">The sequence shown here is derived from an EMBL/GenBank/DDBJ whole genome shotgun (WGS) entry which is preliminary data.</text>
</comment>
<evidence type="ECO:0000256" key="2">
    <source>
        <dbReference type="ARBA" id="ARBA00022554"/>
    </source>
</evidence>
<dbReference type="SUPFAM" id="SSF50978">
    <property type="entry name" value="WD40 repeat-like"/>
    <property type="match status" value="1"/>
</dbReference>
<keyword evidence="4" id="KW-0677">Repeat</keyword>
<feature type="domain" description="RWD" evidence="8">
    <location>
        <begin position="441"/>
        <end position="552"/>
    </location>
</feature>
<feature type="repeat" description="WD" evidence="6">
    <location>
        <begin position="196"/>
        <end position="231"/>
    </location>
</feature>
<evidence type="ECO:0000313" key="9">
    <source>
        <dbReference type="EMBL" id="GAV26789.1"/>
    </source>
</evidence>
<keyword evidence="10" id="KW-1185">Reference proteome</keyword>
<dbReference type="InterPro" id="IPR019775">
    <property type="entry name" value="WD40_repeat_CS"/>
</dbReference>
<comment type="subcellular location">
    <subcellularLocation>
        <location evidence="1">Vacuole</location>
    </subcellularLocation>
</comment>
<evidence type="ECO:0000259" key="8">
    <source>
        <dbReference type="PROSITE" id="PS50908"/>
    </source>
</evidence>
<dbReference type="PROSITE" id="PS00678">
    <property type="entry name" value="WD_REPEATS_1"/>
    <property type="match status" value="2"/>
</dbReference>
<evidence type="ECO:0000256" key="4">
    <source>
        <dbReference type="ARBA" id="ARBA00022737"/>
    </source>
</evidence>
<organism evidence="9 10">
    <name type="scientific">Pichia membranifaciens</name>
    <dbReference type="NCBI Taxonomy" id="4926"/>
    <lineage>
        <taxon>Eukaryota</taxon>
        <taxon>Fungi</taxon>
        <taxon>Dikarya</taxon>
        <taxon>Ascomycota</taxon>
        <taxon>Saccharomycotina</taxon>
        <taxon>Pichiomycetes</taxon>
        <taxon>Pichiales</taxon>
        <taxon>Pichiaceae</taxon>
        <taxon>Pichia</taxon>
    </lineage>
</organism>
<dbReference type="InterPro" id="IPR015943">
    <property type="entry name" value="WD40/YVTN_repeat-like_dom_sf"/>
</dbReference>
<feature type="compositionally biased region" description="Acidic residues" evidence="7">
    <location>
        <begin position="585"/>
        <end position="619"/>
    </location>
</feature>
<dbReference type="PROSITE" id="PS50908">
    <property type="entry name" value="RWD"/>
    <property type="match status" value="1"/>
</dbReference>
<dbReference type="InterPro" id="IPR016135">
    <property type="entry name" value="UBQ-conjugating_enzyme/RWD"/>
</dbReference>
<proteinExistence type="inferred from homology"/>
<dbReference type="Gene3D" id="3.10.110.10">
    <property type="entry name" value="Ubiquitin Conjugating Enzyme"/>
    <property type="match status" value="1"/>
</dbReference>
<dbReference type="InterPro" id="IPR001680">
    <property type="entry name" value="WD40_rpt"/>
</dbReference>
<dbReference type="GO" id="GO:0035859">
    <property type="term" value="C:Seh1-associated complex"/>
    <property type="evidence" value="ECO:0007669"/>
    <property type="project" value="TreeGrafter"/>
</dbReference>
<sequence length="1285" mass="146200">MSRITSPYDSITFGNPLSLRVDSNYLSIMSIAPCGRDAVLAGRKGLLVIDLDDPFAPPRWLHHETSWEVADVQWSPHSSKPSWIVSTSNQKAMVWNLARPSNDAIEYVLHSHIRAITDIHFHPQNPEMLATCSVDSFVLAWDLRCPKEPVYQWSDWRSAASQVKWNYKDPNIIASSHDNNILIWDVRKGAIPMKSIEAHDAKINGLDWSRENKYELISSSNDMSVKFWSFDKEYDKPVYTIRTDFPVSKSRHVPFGDHICGIMPLRGGNDSVYIVDYKNKVGESSLEPCYIFKGHTEPVRDFVWRSRHTPNTSVNDSEYQLVTWSSDRDLRLWPMNDDMYKSFNFKRSNPLPPGQKLPEFEYRSYRPEPTVSTENKLVIRHKSRRYKGSSYGESYKNNSEFNHLTWISGIKIGQSAFQHIDNDPNSATFGDNSNQALNLGEEVSNVGHKFPKLRFERISVSTGVLVISLNGPWSSQDKDDLIFIRVEFNFPKGYPSPKAVPKFKVEETHELNSEKKQEILKNLQDIATKFCSHKRFCLEPCLRFLLGEKIDMDFEVEETLESYGLNYNDDAINKNLMSVSPGGSDLDEVEPDTEDNVAEGEDEDDDDEDDDDDDIDDLSDNGNADLKNNFKKAPFDSTPVSKGCGAIWTPSGHLVCFFISKETNDDQHFIKFGQQGFSLVRNLKRKHVENGLQLGKQAFVDGALSNKDEPYSDSSSSDDSLSNDFDVFQYNRLYRTKVPDLLRNANLNTRQYSSNAKSNPMSAPTERSQLTNNSKTQHTRNIVKIYDFRHLIPSKMELAYEYRVLGDSPHVLAQYNAEVAEKYGYTIIANCWKILSILLVKDVMIDEANATNILEKIGESTNNFELIRNYRFYWGFHPFGGIWLVKQLFLYFKKVNDIQMLAMLSCVLFENDVIKDHVHVPINSPYTRMETHTDTKKSILRNGSGAHKIGSIARNLYSNTGLFPPSLARNQSAVSFERTNSKSIHSYNPVSSPVNMSQCRVPSISTLSSYEYDNRSFKSSSPAGDIMGGNNVLHNRRGIKHQVLSNGGGGGTGNGSGSDLDHYIQYDSISNTPQLSRSLSTASLNVFNQQFGKSLGMMKTPTLADEKMLVRYDDMPIINIQMQNFAELDLYENEYCVNIEGFVNPEQLKVFRAEYAAILFCWGLPANRLKILKFNYNHNYSYNCNAGSEYGKGQTDFQEHFGEIGWCGDSKIDPEETPKGKWKKTQDKKKCHFCELEVTKRLSVCTKCNHIMHDVCSIIWWEEDAMRECPSGCGCECLNKAVVTA</sequence>